<dbReference type="RefSeq" id="WP_060535670.1">
    <property type="nucleotide sequence ID" value="NZ_CP013023.1"/>
</dbReference>
<dbReference type="InterPro" id="IPR011990">
    <property type="entry name" value="TPR-like_helical_dom_sf"/>
</dbReference>
<keyword evidence="1" id="KW-0235">DNA replication</keyword>
<feature type="transmembrane region" description="Helical" evidence="3">
    <location>
        <begin position="429"/>
        <end position="446"/>
    </location>
</feature>
<keyword evidence="3" id="KW-0472">Membrane</keyword>
<dbReference type="STRING" id="1616788.AR543_17185"/>
<proteinExistence type="predicted"/>
<accession>A0A172ZKA1</accession>
<reference evidence="5 6" key="2">
    <citation type="journal article" date="2016" name="Int. J. Syst. Evol. Microbiol.">
        <title>Paenibacillus bovis sp. nov., isolated from raw yak (Bos grunniens) milk.</title>
        <authorList>
            <person name="Gao C."/>
            <person name="Han J."/>
            <person name="Liu Z."/>
            <person name="Xu X."/>
            <person name="Hang F."/>
            <person name="Wu Z."/>
        </authorList>
    </citation>
    <scope>NUCLEOTIDE SEQUENCE [LARGE SCALE GENOMIC DNA]</scope>
    <source>
        <strain evidence="5 6">BD3526</strain>
    </source>
</reference>
<dbReference type="InterPro" id="IPR001623">
    <property type="entry name" value="DnaJ_domain"/>
</dbReference>
<protein>
    <recommendedName>
        <fullName evidence="4">J domain-containing protein</fullName>
    </recommendedName>
</protein>
<sequence length="635" mass="73748">MNIWMQLGIEKTNDIRAIKKAYASLLKQTHPEDDPEGYQQLREAYDKAVQWARTHQDSDSSTIQEPSAEHDHLVQSTYKQDSRQNLHLEKGPGLTLAEDDESDNHKKLHLLSRLNWQQAVIEENNIVKEFMEQTAKLYSNFAMRVELKNWMELMNRPAVWNISMQEEIGERLLDFLEEHHYLPPAVWSLLERTFNWAQQMEEDDSYFATRYPRVYFHMFSASFETDEGYTWLGRYADKDMEHYLFCRAAAYSELMMGEMKEAGSRIVQAMELIQDDADLLRIRIQYHMLNEEREQAAALCSSWLQNRPDDKTVHLLYFRLLETDKDAQENEAYLRQLLERYPTETQLLLAAARLDMKRQEWEQAESFCQTVLRSQPAHAEAILLLAEVQTMLLEKGKPEQRTLLNLELGRWTTAVRVKRFFGILLREKWPVMLLMGLLCVVIWYTYPSTTGHLLTEYLRPTEIHEVKTGADLSSLQPGDPVHVYAKGGTYTDMQLLNWVHGETFIMSSAKAKANNVFNASGYLYVVRLGQYSVPVSVNYETATKLYNNQPAELTGNAYPLPSDQLGVIKKKMLGYASNSLEGYPLTSYYIQAKEGKALSTLPPAPSIIKFYVFLILLLFTFFLQGVYQAWKFGRY</sequence>
<dbReference type="Proteomes" id="UP000078148">
    <property type="component" value="Chromosome"/>
</dbReference>
<dbReference type="PROSITE" id="PS50076">
    <property type="entry name" value="DNAJ_2"/>
    <property type="match status" value="1"/>
</dbReference>
<dbReference type="Gene3D" id="1.25.40.10">
    <property type="entry name" value="Tetratricopeptide repeat domain"/>
    <property type="match status" value="1"/>
</dbReference>
<evidence type="ECO:0000313" key="5">
    <source>
        <dbReference type="EMBL" id="ANF97570.1"/>
    </source>
</evidence>
<dbReference type="SUPFAM" id="SSF46565">
    <property type="entry name" value="Chaperone J-domain"/>
    <property type="match status" value="1"/>
</dbReference>
<keyword evidence="3" id="KW-0812">Transmembrane</keyword>
<evidence type="ECO:0000313" key="6">
    <source>
        <dbReference type="Proteomes" id="UP000078148"/>
    </source>
</evidence>
<feature type="transmembrane region" description="Helical" evidence="3">
    <location>
        <begin position="610"/>
        <end position="630"/>
    </location>
</feature>
<evidence type="ECO:0000256" key="1">
    <source>
        <dbReference type="ARBA" id="ARBA00022705"/>
    </source>
</evidence>
<dbReference type="GO" id="GO:0006260">
    <property type="term" value="P:DNA replication"/>
    <property type="evidence" value="ECO:0007669"/>
    <property type="project" value="UniProtKB-KW"/>
</dbReference>
<dbReference type="AlphaFoldDB" id="A0A172ZKA1"/>
<evidence type="ECO:0000259" key="4">
    <source>
        <dbReference type="PROSITE" id="PS50076"/>
    </source>
</evidence>
<keyword evidence="6" id="KW-1185">Reference proteome</keyword>
<dbReference type="KEGG" id="pbv:AR543_17185"/>
<dbReference type="OrthoDB" id="9816462at2"/>
<dbReference type="EMBL" id="CP013023">
    <property type="protein sequence ID" value="ANF97570.1"/>
    <property type="molecule type" value="Genomic_DNA"/>
</dbReference>
<evidence type="ECO:0000256" key="2">
    <source>
        <dbReference type="ARBA" id="ARBA00023016"/>
    </source>
</evidence>
<keyword evidence="2" id="KW-0346">Stress response</keyword>
<keyword evidence="3" id="KW-1133">Transmembrane helix</keyword>
<name>A0A172ZKA1_9BACL</name>
<gene>
    <name evidence="5" type="ORF">AR543_17185</name>
</gene>
<organism evidence="5 6">
    <name type="scientific">Paenibacillus bovis</name>
    <dbReference type="NCBI Taxonomy" id="1616788"/>
    <lineage>
        <taxon>Bacteria</taxon>
        <taxon>Bacillati</taxon>
        <taxon>Bacillota</taxon>
        <taxon>Bacilli</taxon>
        <taxon>Bacillales</taxon>
        <taxon>Paenibacillaceae</taxon>
        <taxon>Paenibacillus</taxon>
    </lineage>
</organism>
<evidence type="ECO:0000256" key="3">
    <source>
        <dbReference type="SAM" id="Phobius"/>
    </source>
</evidence>
<dbReference type="InterPro" id="IPR036869">
    <property type="entry name" value="J_dom_sf"/>
</dbReference>
<reference evidence="6" key="1">
    <citation type="submission" date="2015-10" db="EMBL/GenBank/DDBJ databases">
        <title>Genome of Paenibacillus bovis sp. nov.</title>
        <authorList>
            <person name="Wu Z."/>
            <person name="Gao C."/>
            <person name="Liu Z."/>
            <person name="Zheng H."/>
        </authorList>
    </citation>
    <scope>NUCLEOTIDE SEQUENCE [LARGE SCALE GENOMIC DNA]</scope>
    <source>
        <strain evidence="6">BD3526</strain>
    </source>
</reference>
<dbReference type="SUPFAM" id="SSF81901">
    <property type="entry name" value="HCP-like"/>
    <property type="match status" value="1"/>
</dbReference>
<feature type="domain" description="J" evidence="4">
    <location>
        <begin position="2"/>
        <end position="74"/>
    </location>
</feature>